<dbReference type="AlphaFoldDB" id="A0A5B7D4N8"/>
<protein>
    <submittedName>
        <fullName evidence="1">Uncharacterized protein</fullName>
    </submittedName>
</protein>
<evidence type="ECO:0000313" key="1">
    <source>
        <dbReference type="EMBL" id="MPC15686.1"/>
    </source>
</evidence>
<sequence>MQLLHYNLSSDDFLLALSFTVRHKMSSQEDEQSMWWLAHSAHNRRPRFDSHAGVARQMGDPSSPNV</sequence>
<evidence type="ECO:0000313" key="2">
    <source>
        <dbReference type="Proteomes" id="UP000324222"/>
    </source>
</evidence>
<dbReference type="EMBL" id="VSRR010000447">
    <property type="protein sequence ID" value="MPC15686.1"/>
    <property type="molecule type" value="Genomic_DNA"/>
</dbReference>
<gene>
    <name evidence="1" type="ORF">E2C01_008484</name>
</gene>
<reference evidence="1 2" key="1">
    <citation type="submission" date="2019-05" db="EMBL/GenBank/DDBJ databases">
        <title>Another draft genome of Portunus trituberculatus and its Hox gene families provides insights of decapod evolution.</title>
        <authorList>
            <person name="Jeong J.-H."/>
            <person name="Song I."/>
            <person name="Kim S."/>
            <person name="Choi T."/>
            <person name="Kim D."/>
            <person name="Ryu S."/>
            <person name="Kim W."/>
        </authorList>
    </citation>
    <scope>NUCLEOTIDE SEQUENCE [LARGE SCALE GENOMIC DNA]</scope>
    <source>
        <tissue evidence="1">Muscle</tissue>
    </source>
</reference>
<keyword evidence="2" id="KW-1185">Reference proteome</keyword>
<comment type="caution">
    <text evidence="1">The sequence shown here is derived from an EMBL/GenBank/DDBJ whole genome shotgun (WGS) entry which is preliminary data.</text>
</comment>
<accession>A0A5B7D4N8</accession>
<proteinExistence type="predicted"/>
<dbReference type="Proteomes" id="UP000324222">
    <property type="component" value="Unassembled WGS sequence"/>
</dbReference>
<name>A0A5B7D4N8_PORTR</name>
<organism evidence="1 2">
    <name type="scientific">Portunus trituberculatus</name>
    <name type="common">Swimming crab</name>
    <name type="synonym">Neptunus trituberculatus</name>
    <dbReference type="NCBI Taxonomy" id="210409"/>
    <lineage>
        <taxon>Eukaryota</taxon>
        <taxon>Metazoa</taxon>
        <taxon>Ecdysozoa</taxon>
        <taxon>Arthropoda</taxon>
        <taxon>Crustacea</taxon>
        <taxon>Multicrustacea</taxon>
        <taxon>Malacostraca</taxon>
        <taxon>Eumalacostraca</taxon>
        <taxon>Eucarida</taxon>
        <taxon>Decapoda</taxon>
        <taxon>Pleocyemata</taxon>
        <taxon>Brachyura</taxon>
        <taxon>Eubrachyura</taxon>
        <taxon>Portunoidea</taxon>
        <taxon>Portunidae</taxon>
        <taxon>Portuninae</taxon>
        <taxon>Portunus</taxon>
    </lineage>
</organism>